<comment type="caution">
    <text evidence="1">The sequence shown here is derived from an EMBL/GenBank/DDBJ whole genome shotgun (WGS) entry which is preliminary data.</text>
</comment>
<evidence type="ECO:0008006" key="2">
    <source>
        <dbReference type="Google" id="ProtNLM"/>
    </source>
</evidence>
<protein>
    <recommendedName>
        <fullName evidence="2">Glycosyl transferase family 1 domain-containing protein</fullName>
    </recommendedName>
</protein>
<dbReference type="Pfam" id="PF13692">
    <property type="entry name" value="Glyco_trans_1_4"/>
    <property type="match status" value="1"/>
</dbReference>
<dbReference type="AlphaFoldDB" id="X0Z452"/>
<dbReference type="EMBL" id="BARS01056503">
    <property type="protein sequence ID" value="GAG43336.1"/>
    <property type="molecule type" value="Genomic_DNA"/>
</dbReference>
<sequence>EQLNGILRAADIFISPAPSKRLEIELLSAMAAGVPVLAAGAEAPDFIIADETALIFSPGDAAGLADRLAMLMDDHAAAQRLAENALAYLRENHSPAKMVSQLIDLYHQITGKKRPVD</sequence>
<name>X0Z452_9ZZZZ</name>
<proteinExistence type="predicted"/>
<dbReference type="SUPFAM" id="SSF53756">
    <property type="entry name" value="UDP-Glycosyltransferase/glycogen phosphorylase"/>
    <property type="match status" value="1"/>
</dbReference>
<organism evidence="1">
    <name type="scientific">marine sediment metagenome</name>
    <dbReference type="NCBI Taxonomy" id="412755"/>
    <lineage>
        <taxon>unclassified sequences</taxon>
        <taxon>metagenomes</taxon>
        <taxon>ecological metagenomes</taxon>
    </lineage>
</organism>
<evidence type="ECO:0000313" key="1">
    <source>
        <dbReference type="EMBL" id="GAG43336.1"/>
    </source>
</evidence>
<dbReference type="Gene3D" id="3.40.50.2000">
    <property type="entry name" value="Glycogen Phosphorylase B"/>
    <property type="match status" value="2"/>
</dbReference>
<dbReference type="PANTHER" id="PTHR12526:SF637">
    <property type="entry name" value="GLYCOSYLTRANSFERASE EPSF-RELATED"/>
    <property type="match status" value="1"/>
</dbReference>
<accession>X0Z452</accession>
<reference evidence="1" key="1">
    <citation type="journal article" date="2014" name="Front. Microbiol.">
        <title>High frequency of phylogenetically diverse reductive dehalogenase-homologous genes in deep subseafloor sedimentary metagenomes.</title>
        <authorList>
            <person name="Kawai M."/>
            <person name="Futagami T."/>
            <person name="Toyoda A."/>
            <person name="Takaki Y."/>
            <person name="Nishi S."/>
            <person name="Hori S."/>
            <person name="Arai W."/>
            <person name="Tsubouchi T."/>
            <person name="Morono Y."/>
            <person name="Uchiyama I."/>
            <person name="Ito T."/>
            <person name="Fujiyama A."/>
            <person name="Inagaki F."/>
            <person name="Takami H."/>
        </authorList>
    </citation>
    <scope>NUCLEOTIDE SEQUENCE</scope>
    <source>
        <strain evidence="1">Expedition CK06-06</strain>
    </source>
</reference>
<dbReference type="PANTHER" id="PTHR12526">
    <property type="entry name" value="GLYCOSYLTRANSFERASE"/>
    <property type="match status" value="1"/>
</dbReference>
<gene>
    <name evidence="1" type="ORF">S01H1_83185</name>
</gene>
<feature type="non-terminal residue" evidence="1">
    <location>
        <position position="1"/>
    </location>
</feature>